<dbReference type="Proteomes" id="UP001176940">
    <property type="component" value="Unassembled WGS sequence"/>
</dbReference>
<evidence type="ECO:0000313" key="2">
    <source>
        <dbReference type="EMBL" id="CAJ0967852.1"/>
    </source>
</evidence>
<sequence length="68" mass="8034">MERTAHVSHRVRPRYGDGKDEHGYHLFPERDPRNPKQEPLLSRLYGLKIRCKARLKMAMDTSPHVKLL</sequence>
<organism evidence="2 3">
    <name type="scientific">Ranitomeya imitator</name>
    <name type="common">mimic poison frog</name>
    <dbReference type="NCBI Taxonomy" id="111125"/>
    <lineage>
        <taxon>Eukaryota</taxon>
        <taxon>Metazoa</taxon>
        <taxon>Chordata</taxon>
        <taxon>Craniata</taxon>
        <taxon>Vertebrata</taxon>
        <taxon>Euteleostomi</taxon>
        <taxon>Amphibia</taxon>
        <taxon>Batrachia</taxon>
        <taxon>Anura</taxon>
        <taxon>Neobatrachia</taxon>
        <taxon>Hyloidea</taxon>
        <taxon>Dendrobatidae</taxon>
        <taxon>Dendrobatinae</taxon>
        <taxon>Ranitomeya</taxon>
    </lineage>
</organism>
<evidence type="ECO:0000313" key="3">
    <source>
        <dbReference type="Proteomes" id="UP001176940"/>
    </source>
</evidence>
<name>A0ABN9MM83_9NEOB</name>
<feature type="compositionally biased region" description="Basic residues" evidence="1">
    <location>
        <begin position="1"/>
        <end position="13"/>
    </location>
</feature>
<protein>
    <submittedName>
        <fullName evidence="2">Uncharacterized protein</fullName>
    </submittedName>
</protein>
<gene>
    <name evidence="2" type="ORF">RIMI_LOCUS22571654</name>
</gene>
<feature type="region of interest" description="Disordered" evidence="1">
    <location>
        <begin position="1"/>
        <end position="38"/>
    </location>
</feature>
<dbReference type="EMBL" id="CAUEEQ010078687">
    <property type="protein sequence ID" value="CAJ0967852.1"/>
    <property type="molecule type" value="Genomic_DNA"/>
</dbReference>
<reference evidence="2" key="1">
    <citation type="submission" date="2023-07" db="EMBL/GenBank/DDBJ databases">
        <authorList>
            <person name="Stuckert A."/>
        </authorList>
    </citation>
    <scope>NUCLEOTIDE SEQUENCE</scope>
</reference>
<keyword evidence="3" id="KW-1185">Reference proteome</keyword>
<accession>A0ABN9MM83</accession>
<proteinExistence type="predicted"/>
<evidence type="ECO:0000256" key="1">
    <source>
        <dbReference type="SAM" id="MobiDB-lite"/>
    </source>
</evidence>
<comment type="caution">
    <text evidence="2">The sequence shown here is derived from an EMBL/GenBank/DDBJ whole genome shotgun (WGS) entry which is preliminary data.</text>
</comment>
<feature type="compositionally biased region" description="Basic and acidic residues" evidence="1">
    <location>
        <begin position="14"/>
        <end position="36"/>
    </location>
</feature>